<sequence>MTEVLGLIDSSRGLLSSSKDWDMEESSSVSPQDDDDDDDDDDEEKLNVCPVREETFGILRKDKSRNHQEITRTAVLRATATTCMETEGFTMPKPLNIKTLAEACGKMKYEDHFEKAIRVICYYNVKRDVLSDPEYHFNNEKFKMGKKLITDGINKITGQVMSQSFDDARETLGKILHTLQDFYSHSNWIEMGNTSPYNDLINPDEELMNIADELQETCEEDCVKKTCTASFKADIINNKILTSGYFGSKKPAGKCSHGGALDLSTGFGKSWNGINKDSRDSSHGSLHKTAAVVAIEASVKLLENIRDKINNPNNFLRLVGLHEKNPKGSLKALLFSPYKDRYPDASEGAEFDD</sequence>
<dbReference type="InterPro" id="IPR056862">
    <property type="entry name" value="VWA7_N"/>
</dbReference>
<feature type="domain" description="VWA7 N-terminal" evidence="2">
    <location>
        <begin position="98"/>
        <end position="312"/>
    </location>
</feature>
<accession>A0A5A9NAJ7</accession>
<proteinExistence type="predicted"/>
<dbReference type="PANTHER" id="PTHR14905">
    <property type="entry name" value="NG37"/>
    <property type="match status" value="1"/>
</dbReference>
<feature type="compositionally biased region" description="Acidic residues" evidence="1">
    <location>
        <begin position="32"/>
        <end position="44"/>
    </location>
</feature>
<dbReference type="Pfam" id="PF25107">
    <property type="entry name" value="VWA7_N"/>
    <property type="match status" value="1"/>
</dbReference>
<dbReference type="Proteomes" id="UP000324632">
    <property type="component" value="Chromosome 21"/>
</dbReference>
<evidence type="ECO:0000313" key="3">
    <source>
        <dbReference type="EMBL" id="KAA0706338.1"/>
    </source>
</evidence>
<protein>
    <submittedName>
        <fullName evidence="3">von Willebrand factor A domain-containing protein 7</fullName>
    </submittedName>
</protein>
<gene>
    <name evidence="3" type="ORF">E1301_Tti020012</name>
</gene>
<organism evidence="3 4">
    <name type="scientific">Triplophysa tibetana</name>
    <dbReference type="NCBI Taxonomy" id="1572043"/>
    <lineage>
        <taxon>Eukaryota</taxon>
        <taxon>Metazoa</taxon>
        <taxon>Chordata</taxon>
        <taxon>Craniata</taxon>
        <taxon>Vertebrata</taxon>
        <taxon>Euteleostomi</taxon>
        <taxon>Actinopterygii</taxon>
        <taxon>Neopterygii</taxon>
        <taxon>Teleostei</taxon>
        <taxon>Ostariophysi</taxon>
        <taxon>Cypriniformes</taxon>
        <taxon>Nemacheilidae</taxon>
        <taxon>Triplophysa</taxon>
    </lineage>
</organism>
<reference evidence="3 4" key="1">
    <citation type="journal article" date="2019" name="Mol. Ecol. Resour.">
        <title>Chromosome-level genome assembly of Triplophysa tibetana, a fish adapted to the harsh high-altitude environment of the Tibetan Plateau.</title>
        <authorList>
            <person name="Yang X."/>
            <person name="Liu H."/>
            <person name="Ma Z."/>
            <person name="Zou Y."/>
            <person name="Zou M."/>
            <person name="Mao Y."/>
            <person name="Li X."/>
            <person name="Wang H."/>
            <person name="Chen T."/>
            <person name="Wang W."/>
            <person name="Yang R."/>
        </authorList>
    </citation>
    <scope>NUCLEOTIDE SEQUENCE [LARGE SCALE GENOMIC DNA]</scope>
    <source>
        <strain evidence="3">TTIB1903HZAU</strain>
        <tissue evidence="3">Muscle</tissue>
    </source>
</reference>
<keyword evidence="4" id="KW-1185">Reference proteome</keyword>
<dbReference type="AlphaFoldDB" id="A0A5A9NAJ7"/>
<evidence type="ECO:0000313" key="4">
    <source>
        <dbReference type="Proteomes" id="UP000324632"/>
    </source>
</evidence>
<dbReference type="EMBL" id="SOYY01000021">
    <property type="protein sequence ID" value="KAA0706338.1"/>
    <property type="molecule type" value="Genomic_DNA"/>
</dbReference>
<name>A0A5A9NAJ7_9TELE</name>
<dbReference type="PANTHER" id="PTHR14905:SF18">
    <property type="entry name" value="VON WILLEBRAND FACTOR A DOMAIN-CONTAINING 10, TANDEM DUPLICATE 1-RELATED"/>
    <property type="match status" value="1"/>
</dbReference>
<evidence type="ECO:0000259" key="2">
    <source>
        <dbReference type="Pfam" id="PF25107"/>
    </source>
</evidence>
<dbReference type="InterPro" id="IPR052577">
    <property type="entry name" value="VWA7"/>
</dbReference>
<comment type="caution">
    <text evidence="3">The sequence shown here is derived from an EMBL/GenBank/DDBJ whole genome shotgun (WGS) entry which is preliminary data.</text>
</comment>
<feature type="region of interest" description="Disordered" evidence="1">
    <location>
        <begin position="16"/>
        <end position="47"/>
    </location>
</feature>
<evidence type="ECO:0000256" key="1">
    <source>
        <dbReference type="SAM" id="MobiDB-lite"/>
    </source>
</evidence>